<dbReference type="Pfam" id="PF03796">
    <property type="entry name" value="DnaB_C"/>
    <property type="match status" value="1"/>
</dbReference>
<dbReference type="FunFam" id="3.40.50.300:FF:000076">
    <property type="entry name" value="Replicative DNA helicase"/>
    <property type="match status" value="1"/>
</dbReference>
<dbReference type="GO" id="GO:0003677">
    <property type="term" value="F:DNA binding"/>
    <property type="evidence" value="ECO:0007669"/>
    <property type="project" value="UniProtKB-UniRule"/>
</dbReference>
<dbReference type="GO" id="GO:0042802">
    <property type="term" value="F:identical protein binding"/>
    <property type="evidence" value="ECO:0007669"/>
    <property type="project" value="UniProtKB-ARBA"/>
</dbReference>
<keyword evidence="4 12" id="KW-0547">Nucleotide-binding</keyword>
<dbReference type="InterPro" id="IPR007692">
    <property type="entry name" value="DNA_helicase_DnaB"/>
</dbReference>
<dbReference type="InterPro" id="IPR027417">
    <property type="entry name" value="P-loop_NTPase"/>
</dbReference>
<dbReference type="GO" id="GO:0043139">
    <property type="term" value="F:5'-3' DNA helicase activity"/>
    <property type="evidence" value="ECO:0007669"/>
    <property type="project" value="UniProtKB-EC"/>
</dbReference>
<dbReference type="PANTHER" id="PTHR30153">
    <property type="entry name" value="REPLICATIVE DNA HELICASE DNAB"/>
    <property type="match status" value="1"/>
</dbReference>
<feature type="domain" description="SF4 helicase" evidence="13">
    <location>
        <begin position="174"/>
        <end position="441"/>
    </location>
</feature>
<dbReference type="EMBL" id="DTGG01000004">
    <property type="protein sequence ID" value="HFZ08513.1"/>
    <property type="molecule type" value="Genomic_DNA"/>
</dbReference>
<evidence type="ECO:0000256" key="9">
    <source>
        <dbReference type="ARBA" id="ARBA00023235"/>
    </source>
</evidence>
<dbReference type="PROSITE" id="PS51199">
    <property type="entry name" value="SF4_HELICASE"/>
    <property type="match status" value="1"/>
</dbReference>
<dbReference type="InterPro" id="IPR016136">
    <property type="entry name" value="DNA_helicase_N/primase_C"/>
</dbReference>
<comment type="similarity">
    <text evidence="1 12">Belongs to the helicase family. DnaB subfamily.</text>
</comment>
<dbReference type="GO" id="GO:0005524">
    <property type="term" value="F:ATP binding"/>
    <property type="evidence" value="ECO:0007669"/>
    <property type="project" value="UniProtKB-UniRule"/>
</dbReference>
<proteinExistence type="inferred from homology"/>
<evidence type="ECO:0000313" key="14">
    <source>
        <dbReference type="EMBL" id="HFZ08513.1"/>
    </source>
</evidence>
<protein>
    <recommendedName>
        <fullName evidence="11 12">Replicative DNA helicase</fullName>
        <ecNumber evidence="11 12">5.6.2.3</ecNumber>
    </recommendedName>
</protein>
<evidence type="ECO:0000256" key="3">
    <source>
        <dbReference type="ARBA" id="ARBA00022705"/>
    </source>
</evidence>
<dbReference type="EC" id="5.6.2.3" evidence="11 12"/>
<dbReference type="Gene3D" id="1.10.860.10">
    <property type="entry name" value="DNAb Helicase, Chain A"/>
    <property type="match status" value="1"/>
</dbReference>
<sequence length="442" mass="49415">MNRVPPQNIEAEQSVLGSLLLDKDAIIKVVDMLSPEDFYKEAHGMIYKAVLTLYEKKMPIDVVTLTDQLEKEGILAEVGGASYLTTLVNSVPSASRVVHYASIVQQKAILRRLIQAASNTLELGYQEDKELELILDEAERNIFSVSKKFLKQAFVPVKEILADSFERIDRLHKQKGLLRGVPTGFDELDNLLGGLQPSDLIILAGRPSMGKSSFVSSLILNAATIGKTPVGFFSLEMSKEQVVDRFLCAQAGVDSWKLRTGNLDEDDFPRIGYAMGVLSEAPIFIDDSSALTPIEVVTKARRLQSEHGLGLLVIDYLQMMHASGRRAAESRVQEVSEISRALKGLAKELNVPVLAVSQLSRAVEQRPSHIPQLADLRESGSIEQDADVVMFIYREDYYDKDTERKNITDILIKKHRNGPIGQVELYFIPEQMRFTNLEKKRE</sequence>
<evidence type="ECO:0000256" key="11">
    <source>
        <dbReference type="NCBIfam" id="TIGR00665"/>
    </source>
</evidence>
<keyword evidence="7 12" id="KW-0067">ATP-binding</keyword>
<gene>
    <name evidence="14" type="primary">dnaB</name>
    <name evidence="14" type="ORF">ENV41_00060</name>
</gene>
<dbReference type="NCBIfam" id="TIGR00665">
    <property type="entry name" value="DnaB"/>
    <property type="match status" value="1"/>
</dbReference>
<dbReference type="GO" id="GO:1990077">
    <property type="term" value="C:primosome complex"/>
    <property type="evidence" value="ECO:0007669"/>
    <property type="project" value="UniProtKB-UniRule"/>
</dbReference>
<dbReference type="Gene3D" id="3.40.50.300">
    <property type="entry name" value="P-loop containing nucleotide triphosphate hydrolases"/>
    <property type="match status" value="1"/>
</dbReference>
<comment type="catalytic activity">
    <reaction evidence="10 12">
        <text>ATP + H2O = ADP + phosphate + H(+)</text>
        <dbReference type="Rhea" id="RHEA:13065"/>
        <dbReference type="ChEBI" id="CHEBI:15377"/>
        <dbReference type="ChEBI" id="CHEBI:15378"/>
        <dbReference type="ChEBI" id="CHEBI:30616"/>
        <dbReference type="ChEBI" id="CHEBI:43474"/>
        <dbReference type="ChEBI" id="CHEBI:456216"/>
        <dbReference type="EC" id="5.6.2.3"/>
    </reaction>
</comment>
<comment type="caution">
    <text evidence="14">The sequence shown here is derived from an EMBL/GenBank/DDBJ whole genome shotgun (WGS) entry which is preliminary data.</text>
</comment>
<evidence type="ECO:0000256" key="1">
    <source>
        <dbReference type="ARBA" id="ARBA00008428"/>
    </source>
</evidence>
<keyword evidence="8 12" id="KW-0238">DNA-binding</keyword>
<evidence type="ECO:0000256" key="2">
    <source>
        <dbReference type="ARBA" id="ARBA00022515"/>
    </source>
</evidence>
<dbReference type="NCBIfam" id="NF004384">
    <property type="entry name" value="PRK05748.1"/>
    <property type="match status" value="1"/>
</dbReference>
<dbReference type="InterPro" id="IPR036185">
    <property type="entry name" value="DNA_heli_DnaB-like_N_sf"/>
</dbReference>
<dbReference type="SUPFAM" id="SSF52540">
    <property type="entry name" value="P-loop containing nucleoside triphosphate hydrolases"/>
    <property type="match status" value="1"/>
</dbReference>
<evidence type="ECO:0000259" key="13">
    <source>
        <dbReference type="PROSITE" id="PS51199"/>
    </source>
</evidence>
<dbReference type="Pfam" id="PF00772">
    <property type="entry name" value="DnaB"/>
    <property type="match status" value="1"/>
</dbReference>
<keyword evidence="9" id="KW-0413">Isomerase</keyword>
<dbReference type="FunFam" id="1.10.860.10:FF:000001">
    <property type="entry name" value="Replicative DNA helicase"/>
    <property type="match status" value="1"/>
</dbReference>
<dbReference type="GO" id="GO:0006269">
    <property type="term" value="P:DNA replication, synthesis of primer"/>
    <property type="evidence" value="ECO:0007669"/>
    <property type="project" value="UniProtKB-UniRule"/>
</dbReference>
<keyword evidence="5 12" id="KW-0378">Hydrolase</keyword>
<dbReference type="PANTHER" id="PTHR30153:SF2">
    <property type="entry name" value="REPLICATIVE DNA HELICASE"/>
    <property type="match status" value="1"/>
</dbReference>
<evidence type="ECO:0000256" key="8">
    <source>
        <dbReference type="ARBA" id="ARBA00023125"/>
    </source>
</evidence>
<dbReference type="GO" id="GO:0005829">
    <property type="term" value="C:cytosol"/>
    <property type="evidence" value="ECO:0007669"/>
    <property type="project" value="TreeGrafter"/>
</dbReference>
<comment type="function">
    <text evidence="12">The main replicative DNA helicase, it participates in initiation and elongation during chromosome replication. Travels ahead of the DNA replisome, separating dsDNA into templates for DNA synthesis. A processive ATP-dependent 5'-3' DNA helicase it has DNA-dependent ATPase activity.</text>
</comment>
<accession>A0A7V3J9E4</accession>
<dbReference type="InterPro" id="IPR007694">
    <property type="entry name" value="DNA_helicase_DnaB-like_C"/>
</dbReference>
<name>A0A7V3J9E4_UNCC3</name>
<dbReference type="InterPro" id="IPR007693">
    <property type="entry name" value="DNA_helicase_DnaB-like_N"/>
</dbReference>
<dbReference type="SUPFAM" id="SSF48024">
    <property type="entry name" value="N-terminal domain of DnaB helicase"/>
    <property type="match status" value="1"/>
</dbReference>
<dbReference type="GO" id="GO:0016787">
    <property type="term" value="F:hydrolase activity"/>
    <property type="evidence" value="ECO:0007669"/>
    <property type="project" value="UniProtKB-KW"/>
</dbReference>
<evidence type="ECO:0000256" key="10">
    <source>
        <dbReference type="ARBA" id="ARBA00048954"/>
    </source>
</evidence>
<keyword evidence="6 12" id="KW-0347">Helicase</keyword>
<keyword evidence="2 12" id="KW-0639">Primosome</keyword>
<reference evidence="14" key="1">
    <citation type="journal article" date="2020" name="mSystems">
        <title>Genome- and Community-Level Interaction Insights into Carbon Utilization and Element Cycling Functions of Hydrothermarchaeota in Hydrothermal Sediment.</title>
        <authorList>
            <person name="Zhou Z."/>
            <person name="Liu Y."/>
            <person name="Xu W."/>
            <person name="Pan J."/>
            <person name="Luo Z.H."/>
            <person name="Li M."/>
        </authorList>
    </citation>
    <scope>NUCLEOTIDE SEQUENCE [LARGE SCALE GENOMIC DNA]</scope>
    <source>
        <strain evidence="14">SpSt-757</strain>
    </source>
</reference>
<dbReference type="AlphaFoldDB" id="A0A7V3J9E4"/>
<organism evidence="14">
    <name type="scientific">candidate division CPR3 bacterium</name>
    <dbReference type="NCBI Taxonomy" id="2268181"/>
    <lineage>
        <taxon>Bacteria</taxon>
        <taxon>Bacteria division CPR3</taxon>
    </lineage>
</organism>
<keyword evidence="3 12" id="KW-0235">DNA replication</keyword>
<evidence type="ECO:0000256" key="4">
    <source>
        <dbReference type="ARBA" id="ARBA00022741"/>
    </source>
</evidence>
<dbReference type="CDD" id="cd00984">
    <property type="entry name" value="DnaB_C"/>
    <property type="match status" value="1"/>
</dbReference>
<evidence type="ECO:0000256" key="12">
    <source>
        <dbReference type="RuleBase" id="RU362085"/>
    </source>
</evidence>
<evidence type="ECO:0000256" key="5">
    <source>
        <dbReference type="ARBA" id="ARBA00022801"/>
    </source>
</evidence>
<evidence type="ECO:0000256" key="7">
    <source>
        <dbReference type="ARBA" id="ARBA00022840"/>
    </source>
</evidence>
<evidence type="ECO:0000256" key="6">
    <source>
        <dbReference type="ARBA" id="ARBA00022806"/>
    </source>
</evidence>